<organism evidence="1 2">
    <name type="scientific">Ktedonobacter robiniae</name>
    <dbReference type="NCBI Taxonomy" id="2778365"/>
    <lineage>
        <taxon>Bacteria</taxon>
        <taxon>Bacillati</taxon>
        <taxon>Chloroflexota</taxon>
        <taxon>Ktedonobacteria</taxon>
        <taxon>Ktedonobacterales</taxon>
        <taxon>Ktedonobacteraceae</taxon>
        <taxon>Ktedonobacter</taxon>
    </lineage>
</organism>
<dbReference type="RefSeq" id="WP_201369912.1">
    <property type="nucleotide sequence ID" value="NZ_BNJG01000001.1"/>
</dbReference>
<comment type="caution">
    <text evidence="1">The sequence shown here is derived from an EMBL/GenBank/DDBJ whole genome shotgun (WGS) entry which is preliminary data.</text>
</comment>
<evidence type="ECO:0000313" key="2">
    <source>
        <dbReference type="Proteomes" id="UP000654345"/>
    </source>
</evidence>
<evidence type="ECO:0000313" key="1">
    <source>
        <dbReference type="EMBL" id="GHO53064.1"/>
    </source>
</evidence>
<reference evidence="1 2" key="1">
    <citation type="journal article" date="2021" name="Int. J. Syst. Evol. Microbiol.">
        <title>Reticulibacter mediterranei gen. nov., sp. nov., within the new family Reticulibacteraceae fam. nov., and Ktedonospora formicarum gen. nov., sp. nov., Ktedonobacter robiniae sp. nov., Dictyobacter formicarum sp. nov. and Dictyobacter arantiisoli sp. nov., belonging to the class Ktedonobacteria.</title>
        <authorList>
            <person name="Yabe S."/>
            <person name="Zheng Y."/>
            <person name="Wang C.M."/>
            <person name="Sakai Y."/>
            <person name="Abe K."/>
            <person name="Yokota A."/>
            <person name="Donadio S."/>
            <person name="Cavaletti L."/>
            <person name="Monciardini P."/>
        </authorList>
    </citation>
    <scope>NUCLEOTIDE SEQUENCE [LARGE SCALE GENOMIC DNA]</scope>
    <source>
        <strain evidence="1 2">SOSP1-30</strain>
    </source>
</reference>
<dbReference type="Proteomes" id="UP000654345">
    <property type="component" value="Unassembled WGS sequence"/>
</dbReference>
<sequence length="386" mass="40726">MCKVQQLWMRTPYRLGSIVLMLIVVSAVLVLITPVYAATRTVIQMRVQQELPLSAHIYLATDALRPIFQERIDAQVPSTVASTLKGITDGMPGDTRDWAAKMAKVLIQPSATLTGLSPQAGGMVTSMRISLYPGDPKPIDANLLVRFTVLNATTIQVSAFPLQGSPTLVSGPLTTLPTPLGQLQSIHTTPGCGANALDVGMQLPINLDAPAITQNATFTRGQSSRTTLTNWQKPASATAGTHAYVEIPASSLSTLGPGLGVLSLGNDLFARNIQLSVSGNHLVATSDITLGKSLKLAQATTTIMPLAQQGKLAIQVQKTTVTIFSIFTFPYDTYNSQIQQELNSKLGSALGDKFTLNTASIGPNSNVPCAAGDSMILSVTAPGGLF</sequence>
<proteinExistence type="predicted"/>
<gene>
    <name evidence="1" type="ORF">KSB_15390</name>
</gene>
<dbReference type="EMBL" id="BNJG01000001">
    <property type="protein sequence ID" value="GHO53064.1"/>
    <property type="molecule type" value="Genomic_DNA"/>
</dbReference>
<accession>A0ABQ3UK40</accession>
<keyword evidence="2" id="KW-1185">Reference proteome</keyword>
<name>A0ABQ3UK40_9CHLR</name>
<protein>
    <submittedName>
        <fullName evidence="1">Uncharacterized protein</fullName>
    </submittedName>
</protein>